<dbReference type="AlphaFoldDB" id="A0A5M8QJ44"/>
<gene>
    <name evidence="1" type="ORF">FQ330_04185</name>
</gene>
<comment type="caution">
    <text evidence="1">The sequence shown here is derived from an EMBL/GenBank/DDBJ whole genome shotgun (WGS) entry which is preliminary data.</text>
</comment>
<evidence type="ECO:0000313" key="1">
    <source>
        <dbReference type="EMBL" id="KAA6434970.1"/>
    </source>
</evidence>
<name>A0A5M8QJ44_9MICO</name>
<reference evidence="1 2" key="1">
    <citation type="submission" date="2019-08" db="EMBL/GenBank/DDBJ databases">
        <title>Agrococcus lahaulensis sp. nov., isolated from a cold desert of the Indian Himalayas.</title>
        <authorList>
            <person name="Qu J.H."/>
        </authorList>
    </citation>
    <scope>NUCLEOTIDE SEQUENCE [LARGE SCALE GENOMIC DNA]</scope>
    <source>
        <strain evidence="1 2">NS18</strain>
    </source>
</reference>
<dbReference type="Pfam" id="PF18855">
    <property type="entry name" value="baeRF_family11"/>
    <property type="match status" value="1"/>
</dbReference>
<dbReference type="RefSeq" id="WP_146355531.1">
    <property type="nucleotide sequence ID" value="NZ_VOIR01000012.1"/>
</dbReference>
<evidence type="ECO:0000313" key="2">
    <source>
        <dbReference type="Proteomes" id="UP000323221"/>
    </source>
</evidence>
<sequence length="363" mass="38751">MLPPTEDAVRRIADDRGPWRVTAYAPAHEWVRGNRVTTAARSRIRDAIVALEQAGAPPEAVEAVRARLEQEASPPSDAEGPWDGRIRSVGIFASPDGCEVLAMTTEAPERLGVGDRYLVGPLLEAALAERPPVLVLAASERAVRLVDVTAHPAREVEVPGMPRELTDVEDLDLTGDRGTLAHLRVSEDPKQRLRSFSRELHRAIEPVLRESDALLAVAAAEPLLSALRETAPEALPVAAAVAGNRDADSVDRLAELAAPAVDELRARALEAQLTRLRETPPDLVLRDPGEVEAAAREGAVDTLLVDPRWREAATGEGGASLDRGDELIRLALATGARVVPVHAAGQVEPVAAVLRYAVARQGG</sequence>
<dbReference type="Proteomes" id="UP000323221">
    <property type="component" value="Unassembled WGS sequence"/>
</dbReference>
<accession>A0A5M8QJ44</accession>
<dbReference type="OrthoDB" id="4393931at2"/>
<dbReference type="InterPro" id="IPR041638">
    <property type="entry name" value="BaeRF_family11"/>
</dbReference>
<dbReference type="EMBL" id="VOIR01000012">
    <property type="protein sequence ID" value="KAA6434970.1"/>
    <property type="molecule type" value="Genomic_DNA"/>
</dbReference>
<organism evidence="1 2">
    <name type="scientific">Agrococcus sediminis</name>
    <dbReference type="NCBI Taxonomy" id="2599924"/>
    <lineage>
        <taxon>Bacteria</taxon>
        <taxon>Bacillati</taxon>
        <taxon>Actinomycetota</taxon>
        <taxon>Actinomycetes</taxon>
        <taxon>Micrococcales</taxon>
        <taxon>Microbacteriaceae</taxon>
        <taxon>Agrococcus</taxon>
    </lineage>
</organism>
<keyword evidence="2" id="KW-1185">Reference proteome</keyword>
<proteinExistence type="predicted"/>
<protein>
    <submittedName>
        <fullName evidence="1">Uncharacterized protein</fullName>
    </submittedName>
</protein>